<dbReference type="PANTHER" id="PTHR24113">
    <property type="entry name" value="RAN GTPASE-ACTIVATING PROTEIN 1"/>
    <property type="match status" value="1"/>
</dbReference>
<dbReference type="GO" id="GO:0005829">
    <property type="term" value="C:cytosol"/>
    <property type="evidence" value="ECO:0007669"/>
    <property type="project" value="TreeGrafter"/>
</dbReference>
<dbReference type="GO" id="GO:0048471">
    <property type="term" value="C:perinuclear region of cytoplasm"/>
    <property type="evidence" value="ECO:0007669"/>
    <property type="project" value="TreeGrafter"/>
</dbReference>
<feature type="region of interest" description="Disordered" evidence="4">
    <location>
        <begin position="601"/>
        <end position="693"/>
    </location>
</feature>
<evidence type="ECO:0000256" key="1">
    <source>
        <dbReference type="ARBA" id="ARBA00022468"/>
    </source>
</evidence>
<dbReference type="Proteomes" id="UP000429607">
    <property type="component" value="Unassembled WGS sequence"/>
</dbReference>
<dbReference type="SUPFAM" id="SSF52047">
    <property type="entry name" value="RNI-like"/>
    <property type="match status" value="1"/>
</dbReference>
<reference evidence="5 6" key="1">
    <citation type="submission" date="2018-09" db="EMBL/GenBank/DDBJ databases">
        <title>Genomic investigation of the strawberry pathogen Phytophthora fragariae indicates pathogenicity is determined by transcriptional variation in three key races.</title>
        <authorList>
            <person name="Adams T.M."/>
            <person name="Armitage A.D."/>
            <person name="Sobczyk M.K."/>
            <person name="Bates H.J."/>
            <person name="Dunwell J.M."/>
            <person name="Nellist C.F."/>
            <person name="Harrison R.J."/>
        </authorList>
    </citation>
    <scope>NUCLEOTIDE SEQUENCE [LARGE SCALE GENOMIC DNA]</scope>
    <source>
        <strain evidence="5 6">SCRP249</strain>
    </source>
</reference>
<dbReference type="GO" id="GO:0005096">
    <property type="term" value="F:GTPase activator activity"/>
    <property type="evidence" value="ECO:0007669"/>
    <property type="project" value="UniProtKB-KW"/>
</dbReference>
<evidence type="ECO:0000256" key="3">
    <source>
        <dbReference type="ARBA" id="ARBA00022737"/>
    </source>
</evidence>
<dbReference type="InterPro" id="IPR001611">
    <property type="entry name" value="Leu-rich_rpt"/>
</dbReference>
<accession>A0A6A3N9G9</accession>
<organism evidence="5 6">
    <name type="scientific">Phytophthora rubi</name>
    <dbReference type="NCBI Taxonomy" id="129364"/>
    <lineage>
        <taxon>Eukaryota</taxon>
        <taxon>Sar</taxon>
        <taxon>Stramenopiles</taxon>
        <taxon>Oomycota</taxon>
        <taxon>Peronosporomycetes</taxon>
        <taxon>Peronosporales</taxon>
        <taxon>Peronosporaceae</taxon>
        <taxon>Phytophthora</taxon>
    </lineage>
</organism>
<comment type="caution">
    <text evidence="5">The sequence shown here is derived from an EMBL/GenBank/DDBJ whole genome shotgun (WGS) entry which is preliminary data.</text>
</comment>
<gene>
    <name evidence="5" type="ORF">PR001_g7943</name>
</gene>
<dbReference type="AlphaFoldDB" id="A0A6A3N9G9"/>
<dbReference type="Pfam" id="PF13913">
    <property type="entry name" value="zf-C2HC_2"/>
    <property type="match status" value="1"/>
</dbReference>
<feature type="compositionally biased region" description="Low complexity" evidence="4">
    <location>
        <begin position="630"/>
        <end position="641"/>
    </location>
</feature>
<dbReference type="SMART" id="SM00368">
    <property type="entry name" value="LRR_RI"/>
    <property type="match status" value="5"/>
</dbReference>
<keyword evidence="2" id="KW-0433">Leucine-rich repeat</keyword>
<evidence type="ECO:0000256" key="4">
    <source>
        <dbReference type="SAM" id="MobiDB-lite"/>
    </source>
</evidence>
<protein>
    <submittedName>
        <fullName evidence="5">Uncharacterized protein</fullName>
    </submittedName>
</protein>
<dbReference type="GO" id="GO:0031267">
    <property type="term" value="F:small GTPase binding"/>
    <property type="evidence" value="ECO:0007669"/>
    <property type="project" value="TreeGrafter"/>
</dbReference>
<evidence type="ECO:0000313" key="6">
    <source>
        <dbReference type="Proteomes" id="UP000429607"/>
    </source>
</evidence>
<evidence type="ECO:0000313" key="5">
    <source>
        <dbReference type="EMBL" id="KAE9038468.1"/>
    </source>
</evidence>
<dbReference type="InterPro" id="IPR027038">
    <property type="entry name" value="RanGap"/>
</dbReference>
<dbReference type="InterPro" id="IPR032675">
    <property type="entry name" value="LRR_dom_sf"/>
</dbReference>
<dbReference type="Gene3D" id="3.80.10.10">
    <property type="entry name" value="Ribonuclease Inhibitor"/>
    <property type="match status" value="3"/>
</dbReference>
<dbReference type="Gene3D" id="3.30.160.60">
    <property type="entry name" value="Classic Zinc Finger"/>
    <property type="match status" value="1"/>
</dbReference>
<keyword evidence="1" id="KW-0343">GTPase activation</keyword>
<dbReference type="GO" id="GO:0006913">
    <property type="term" value="P:nucleocytoplasmic transport"/>
    <property type="evidence" value="ECO:0007669"/>
    <property type="project" value="TreeGrafter"/>
</dbReference>
<dbReference type="Pfam" id="PF13516">
    <property type="entry name" value="LRR_6"/>
    <property type="match status" value="3"/>
</dbReference>
<dbReference type="EMBL" id="QXFV01000408">
    <property type="protein sequence ID" value="KAE9038468.1"/>
    <property type="molecule type" value="Genomic_DNA"/>
</dbReference>
<dbReference type="GO" id="GO:0005634">
    <property type="term" value="C:nucleus"/>
    <property type="evidence" value="ECO:0007669"/>
    <property type="project" value="TreeGrafter"/>
</dbReference>
<sequence length="741" mass="81231">MEARAKVKVRGSAGCELLRHFESVDPRAAEGLRREKPSDVPADLDVLLEEETRRSITDAYQRLLFEVKVLHRKGNFKSSQGDVIVQRVRDVASGGKTVLDLSGFLIFDEFVELLVPYLRSKTCRLAALNLSRTSLGVQAAIDIARATNGALQTLQFSDCPIPVESIRAQAADKGGVDLSGHDFNHLDAAAIGVLIERERKKIQKVNLSGNLLTGPKANSFHGITTIFESLKTCRQLTELDLGAANLRSDGLVAFANVIHEFPLLEKLDLSRNGLAHNSTNEKRLSGLESLCNALWRVKTLRELSLVGNYLDYLCSVHIAEMLKGNCTIVSLTLAQNPLGDAGAVDVSAALKKNATLLSLDLTDCQLSCEGMIEIAAVLRKFNSTLRTLNVTDNPDIRSQGYRSLVKSLASNHKITNVILNPGSKYERYVNRAKELLAVNALLNAVQTDAKRFAGFPALSEPQRTNFVDKLERFSESELRQLHEESIVENAAKFFDEKEAAGLSTLRHYAAIEQYAPLKRLLWCFEEELKPKNERRPIPKTPPGIGEGGGGMTRQEVEALNEAAQEAYNVHGMETCEFCGRTFAEGRLAIHNKSCRADTVAKKVADGAAPRNKKEPEVDYGRAKPSRPRLDSASSQSSLQSDSGGGESGSPPRTASGTGSRPLAGSLASNRKKIPGQEAARQRIQSPLEQRVDTESLKQELQGKESMVSIIQAKLDHWEASTMATLQEIRDLKDVFAQINTS</sequence>
<evidence type="ECO:0000256" key="2">
    <source>
        <dbReference type="ARBA" id="ARBA00022614"/>
    </source>
</evidence>
<name>A0A6A3N9G9_9STRA</name>
<feature type="compositionally biased region" description="Basic and acidic residues" evidence="4">
    <location>
        <begin position="611"/>
        <end position="621"/>
    </location>
</feature>
<dbReference type="PANTHER" id="PTHR24113:SF12">
    <property type="entry name" value="RAN GTPASE-ACTIVATING PROTEIN 1"/>
    <property type="match status" value="1"/>
</dbReference>
<keyword evidence="3" id="KW-0677">Repeat</keyword>
<proteinExistence type="predicted"/>